<dbReference type="AlphaFoldDB" id="A6G490"/>
<dbReference type="OrthoDB" id="5509950at2"/>
<dbReference type="RefSeq" id="WP_006971539.1">
    <property type="nucleotide sequence ID" value="NZ_ABCS01000020.1"/>
</dbReference>
<evidence type="ECO:0000313" key="1">
    <source>
        <dbReference type="EMBL" id="EDM79413.1"/>
    </source>
</evidence>
<dbReference type="InterPro" id="IPR006311">
    <property type="entry name" value="TAT_signal"/>
</dbReference>
<dbReference type="EMBL" id="ABCS01000020">
    <property type="protein sequence ID" value="EDM79413.1"/>
    <property type="molecule type" value="Genomic_DNA"/>
</dbReference>
<dbReference type="STRING" id="391625.PPSIR1_02631"/>
<name>A6G490_9BACT</name>
<keyword evidence="2" id="KW-1185">Reference proteome</keyword>
<dbReference type="Proteomes" id="UP000005801">
    <property type="component" value="Unassembled WGS sequence"/>
</dbReference>
<dbReference type="PROSITE" id="PS51318">
    <property type="entry name" value="TAT"/>
    <property type="match status" value="1"/>
</dbReference>
<evidence type="ECO:0000313" key="2">
    <source>
        <dbReference type="Proteomes" id="UP000005801"/>
    </source>
</evidence>
<sequence>MGPPQASQGRVWPTRRRLVGGALLGLLTLALTLTPGRAPATIAEQRARLPPPAACDDPVAGVWQSHSFNTMYQEWGRFTLTIRRTEGSGEDKGSGELEGEIVNESWYGPKTEVNRGPCQGRLQYIVSMNAKGRYQADTSTVEFDAINWRMEDPLCAVTSAFGYNLDRFSGVIDHEIQEFQSVNNDGGRYIDVPTVFRRISCDDSEDVHPRVAVVPPPFYPPEEEQGCGFR</sequence>
<proteinExistence type="predicted"/>
<comment type="caution">
    <text evidence="1">The sequence shown here is derived from an EMBL/GenBank/DDBJ whole genome shotgun (WGS) entry which is preliminary data.</text>
</comment>
<accession>A6G490</accession>
<protein>
    <submittedName>
        <fullName evidence="1">Uncharacterized protein</fullName>
    </submittedName>
</protein>
<gene>
    <name evidence="1" type="ORF">PPSIR1_02631</name>
</gene>
<organism evidence="1 2">
    <name type="scientific">Plesiocystis pacifica SIR-1</name>
    <dbReference type="NCBI Taxonomy" id="391625"/>
    <lineage>
        <taxon>Bacteria</taxon>
        <taxon>Pseudomonadati</taxon>
        <taxon>Myxococcota</taxon>
        <taxon>Polyangia</taxon>
        <taxon>Nannocystales</taxon>
        <taxon>Nannocystaceae</taxon>
        <taxon>Plesiocystis</taxon>
    </lineage>
</organism>
<reference evidence="1 2" key="1">
    <citation type="submission" date="2007-06" db="EMBL/GenBank/DDBJ databases">
        <authorList>
            <person name="Shimkets L."/>
            <person name="Ferriera S."/>
            <person name="Johnson J."/>
            <person name="Kravitz S."/>
            <person name="Beeson K."/>
            <person name="Sutton G."/>
            <person name="Rogers Y.-H."/>
            <person name="Friedman R."/>
            <person name="Frazier M."/>
            <person name="Venter J.C."/>
        </authorList>
    </citation>
    <scope>NUCLEOTIDE SEQUENCE [LARGE SCALE GENOMIC DNA]</scope>
    <source>
        <strain evidence="1 2">SIR-1</strain>
    </source>
</reference>